<dbReference type="Pfam" id="PF24507">
    <property type="entry name" value="Ig_CFAP65_4th"/>
    <property type="match status" value="1"/>
</dbReference>
<evidence type="ECO:0000256" key="31">
    <source>
        <dbReference type="SAM" id="Coils"/>
    </source>
</evidence>
<keyword evidence="23" id="KW-0576">Peroxisome</keyword>
<evidence type="ECO:0000256" key="23">
    <source>
        <dbReference type="ARBA" id="ARBA00023140"/>
    </source>
</evidence>
<organism evidence="34 35">
    <name type="scientific">Tenebrio molitor</name>
    <name type="common">Yellow mealworm beetle</name>
    <dbReference type="NCBI Taxonomy" id="7067"/>
    <lineage>
        <taxon>Eukaryota</taxon>
        <taxon>Metazoa</taxon>
        <taxon>Ecdysozoa</taxon>
        <taxon>Arthropoda</taxon>
        <taxon>Hexapoda</taxon>
        <taxon>Insecta</taxon>
        <taxon>Pterygota</taxon>
        <taxon>Neoptera</taxon>
        <taxon>Endopterygota</taxon>
        <taxon>Coleoptera</taxon>
        <taxon>Polyphaga</taxon>
        <taxon>Cucujiformia</taxon>
        <taxon>Tenebrionidae</taxon>
        <taxon>Tenebrio</taxon>
    </lineage>
</organism>
<evidence type="ECO:0000256" key="13">
    <source>
        <dbReference type="ARBA" id="ARBA00022499"/>
    </source>
</evidence>
<protein>
    <recommendedName>
        <fullName evidence="9">Peroxisomal targeting signal 1 receptor</fullName>
        <ecNumber evidence="8">2.3.2.26</ecNumber>
    </recommendedName>
    <alternativeName>
        <fullName evidence="25">PTS1-BP</fullName>
    </alternativeName>
    <alternativeName>
        <fullName evidence="26">Peroxin-5</fullName>
    </alternativeName>
</protein>
<dbReference type="GO" id="GO:0009966">
    <property type="term" value="P:regulation of signal transduction"/>
    <property type="evidence" value="ECO:0007669"/>
    <property type="project" value="UniProtKB-ARBA"/>
</dbReference>
<dbReference type="InterPro" id="IPR013783">
    <property type="entry name" value="Ig-like_fold"/>
</dbReference>
<dbReference type="GO" id="GO:0005829">
    <property type="term" value="C:cytosol"/>
    <property type="evidence" value="ECO:0007669"/>
    <property type="project" value="UniProtKB-SubCell"/>
</dbReference>
<evidence type="ECO:0000256" key="1">
    <source>
        <dbReference type="ARBA" id="ARBA00000885"/>
    </source>
</evidence>
<dbReference type="InterPro" id="IPR035983">
    <property type="entry name" value="Hect_E3_ubiquitin_ligase"/>
</dbReference>
<evidence type="ECO:0000256" key="22">
    <source>
        <dbReference type="ARBA" id="ARBA00022927"/>
    </source>
</evidence>
<keyword evidence="11" id="KW-0158">Chromosome</keyword>
<keyword evidence="10" id="KW-0813">Transport</keyword>
<sequence>MGKWVLAVIAVFLFKLSLNFDAAKLCKKRTSLLTGEELVCYNASVLFFVHFNVPLNRTHWLTCENCTLPTIDSDTFNITKNNIAYLYLISSKIDTLKELAFGKFKQLRVLNLRNNSIAELNSRSFANLNRLTQLDLSHNAIRVLTNNMFAELPNLNLLKLSFNTIYYLQPHAFRGLPNLKHLHLSNNQIQKLDRNIFQYASNLVLLHLENNHILEIDSLAFTNLGKLNSLYLNNNSISFLTQYNFKPLNNLVDLQLRGNNLSEIQTSSFNGLTNLKYLYLGNNRLRTVKRYGFIGLDNLQNLELINNDFRQFDLSLIQNMKNLYMVWLQHNHLANLTVDFKLDPLNSLNSLGISDNNLTTLNYKMLYNKLPNIRDIFIYNNTWKCEFLVNMFNFFQEKDINLCVSIDCDANKTRHYVEESCVAVKEETEEKEDLDADFVTEVPFTYLMLSKLYTFNLELPRITLIAVSFEELPVGITVVKIYVIKNQHNETVNYFVTRNTTTNTIYYVFDVNKYEAKVKTGAEFVLQISYIPGSKNFDYFSIVDNRRNFCRLCFRGECIEEQGVFVGAPRNGTIRPQQHQYITVKFLPQTPRFYAKQLCCLVLYYEPILLNLFGIFSTEIDYDPEVSFRYYSFPYEDTVGFQGYSSDSVTLKHVLPPVSLSVNYLDFGQIMPESSCQTMTTSFTNYMRNEIEVEWENATLFRIYPGKLGIPPKQSALYKIRFKPDSTCRLLSAILNGHVSWTLSDNEFPTSLNVPIPITLRLIGHSFPKNQSWIRSISIVPNTVILPLTLPNFPSWTMFMRQSHGQHVPIKNISYEFQKTEKFGVDSPKGKLAPNEEIFVTCWYTSDLDQVGEHSMNVICEVQYLFSEEGVKGETVDIVVTVLPYTIYSELCLTPTPKECQIVTQQNLFRPFREFTKMGRPVNQIQKLDRNIFQYASNLVLLHLENCHILEIDSLAFTNLGKLNSFYLNNNSIGFLTQYNFKPLNNLVDLQLRELINNDFRQFDLSLIQNMKNLNMLWLQHNHLANLTVDFKLDPLNSLNNLKISDKNLTTFNYKMVYKLPNIRDIFSYNNTWKCEFLVNMFNFFQEKDINLCMSIDCDANKTRHYVEESCMAVKEESEDKEDLDADLVTEWDFQQNLHNSSAEPGALQNYINCEVSFGEVPVGTTVVKTYVIKNHHNETVNYFVTRNTTTNPIYYVFDVNKYEAKVETGAEFVLKISYTPNIPGSKNFDYFSIVDSRRNFYRLCFRGECIGPSLNCSIRQLNFFHTPKHKIIKQVFDLTNNSRVPAIFQFDCGEEEQGVFVVAPRNGTIRPQQHQYITVKFLPQTPRFYAKQLCCLVLYYEPILLNLFGIFSTEIDYDPELSFRYYPFPYEETVGFQGYLSDSVTLKHVPPPVSLSVNYLDFGQIMPESSCQTMTTSFTNHLENEVEVEWENAALFRIYPEKLEIPPKQSALYEIRFKPDSTCRLLSAILNGHVSWTLSDNEFPSSLNVPIPITLRLIGHSFPKNQSWIPSISIVPNTVILPLTLPNFPSWTMFMIQSHGHLPVLFKLLPPKKTNFVMKPMVGLVRTFQIIVVQLQNSSNETNSYIETWSIELNGQVERLTPIYVKAQTDVPRVLIAANNVIQFEPMQPGTQANTYVPIRNISFCHLQYEFQETEKFGVDSSRGKLAPNEEIFVTCWYTSDLDEAGEHSMEVICEVQYLFSEEGALPQIYECGEVECGTVVKTSFYLFNFCQSNINFKLCHDHNLEDVKLRPVCGRCGPREKMLVCVQFTINTLGKRTLFIAYNTRLNQYSEDTTAEGAKNIFRIEYHCIYATLQILDLVEHNFGYLMSNDDLWAFFRIDEINAALIETNQGEIRRVNLWVPDSEVSDKLFYVIFSIKNVSSIYTRLVLKRRQVCDCKLKETNDSFTFRHKVFDCPHKDMLTMEIGSPSLPADSIQSLVFKIKYLLPDENTLSYVLNLSNERTIILNIYIYGVPADSYVLSVFDHNYRLNLGYVYIGLKEPPVQAYWLYNNTTQAVPYKLDELEIIKLCNDDGFTVLKCLNSMGFLKPHSAAPILFKFWPIEVKTYKVSVSLTLGVKEVTLEIEGYGTCEKNKRKFEDLMSLPVKPLKNKMMSLSVDRLMIEPIPVASFADRMFFIKNRSKTQELKYSWKPCFVDGLVKIEPLNEEGFLKPSESQSVFIKIASVSEPCSIKVLLCCKFIDYKQLVLHEQSVALYQKRRRSSTSEFVISDGEKLDKDDKVDDYVIEPMPEFLYIALPITVNVIGALDRDNCVCVEDQMKQRPCEGIQIDVDSFVKNYFQKAKVRERPIRPVRKKKKQKSEVQPVTKESEIQKEMTQSVLELLVGDAIFSDYFRETVKNLNKEPSPFYSQIKLSQAKRQKQQEKETKRFLTQPTLPEDNLSMFHKADNPKCSFLEQTKAAREERAFEKKKEKAATLIQANVRGWLARVKFSRNILQEFDDTIPDVPEDGEKPTLKPALQIYNQSCRLLLIWRKERDRDRFEKLCRYLVNTLEYESPKFSYVGVALSKEHVIRWISHMNDILWKCCEYLNDLKPEFAGDMKLIVLYLHVLVSFTSTSNWIVLKNKNMEVLKSGMNQLCANLMGQLFHKGFYLVLKSLLMRGLGRIKIAFKHASLSAILTLALRPLVAANFSDKLMTMFLIHIISVPAIIQHLENLTPECIATINNQKLFSKSLELLSSQQSMRIVFNTLEGSYALCLLANLLQLAFMERDGALKDLSFPTFTVVVTGLLESCQNYVVSKQSNLTHWHPVLGWFAQPMDPSLNAAMPHVKIQLNLLWNSPIVQILLGNVLQQLVQNIDSPQPTSSPQNSNFSGSNFFKKVLESRSNKTNTQRNYRALGSPEVHRVVLVCSLYHTALNTLTQLQLDILTGLCYQNSILYNLWLFLCSLGPNCGLKTFLDHLAINTKCTAPEFQMLQLFCDCMTHYVTRDCRRTYTSQGHWLLKDIKVSTFMADLEKGRKAPQLLLQTMPHIIPHEDRVRLFRKYITNEKTVLGLTESACASPQSTLITVHRSRIVEDGYRQLALLPPQGLKGVIRVRFINEQGLDEAGIDQDGVFKEFLEESIKRIFDPALNLFKATSEERLYPSPTSYLQDNHLQLFEFVGRMLGKAVYEGIVVDVPFASFFLSQVSGQTAQALYSCVDELPSLDPELYRSLSYVKHYEGDVSDLDLTFSLDEDSLGKLVTHELVAGGKAVPVTNENKINYIHLMAHFRMHLQIKDQTAAFIRGFRSIINPDWLSLFSTPELQRLISGDNVPLDMKDLRKHTQYYGGFHDSHRVVGWLWDILEKDFTEEEKGMFLKFVTSCSKPPLLGFAHLEPPFSIRCVEVGDDEDTGDTIGLAECGQKNPLARLTSHITHDHTFAEAHGHAFPSSSDQLVEQFLQETKSVPQSFRMDDLMREMHDIESQRSALPPIPASTIKDQIHDDAWAQQYIDDGKVFHDNINNEAIWAEISSQERSNEELLDDWNTDYSQEILPGPSTFNASQLSAQELAQVGEDPKFVYSKFMKFMKQVGDGDVNLEDGRLTEEEAQLWSKEFLQEDKEKVETAAKKLEKNYEDEFNSQFWNNLQEELKQTLDQPDTSEKSWLSEFDSYYTSPYSEYTFTEENPMFDVPNPLERGKKLLEDGDLPSAVLCFEAAVKQEPENSEAWLLLGKTQAENEQDCNAIPALKKCLEIEPTNLTALMALAVCYTNESYYSQAGQMLLKWLANNPKYSDLIPPDFQLTGQVTSFLQPDQQKVIQDLYIKAALRQPVDIDYEVQCGLGVLFNLSGDYEKAADCFRTALSVKYDDAKLWNRLGATLANGSKSEEAVDAYHHALNLEPGFIRARYNVGIICINLRAYREAAEHFLTALNQQARGRDVKNSPSMSQMSDTIWSTLRMCISLLNKGELRAAVDKRDLETLNKAFDMA</sequence>
<dbReference type="SMART" id="SM00369">
    <property type="entry name" value="LRR_TYP"/>
    <property type="match status" value="14"/>
</dbReference>
<dbReference type="SUPFAM" id="SSF48452">
    <property type="entry name" value="TPR-like"/>
    <property type="match status" value="1"/>
</dbReference>
<comment type="similarity">
    <text evidence="7">Belongs to the Tonsoku family.</text>
</comment>
<dbReference type="SMART" id="SM00365">
    <property type="entry name" value="LRR_SD22"/>
    <property type="match status" value="4"/>
</dbReference>
<comment type="caution">
    <text evidence="29">Lacks conserved residue(s) required for the propagation of feature annotation.</text>
</comment>
<evidence type="ECO:0000313" key="35">
    <source>
        <dbReference type="Proteomes" id="UP000719412"/>
    </source>
</evidence>
<keyword evidence="16" id="KW-0677">Repeat</keyword>
<evidence type="ECO:0000256" key="5">
    <source>
        <dbReference type="ARBA" id="ARBA00004906"/>
    </source>
</evidence>
<evidence type="ECO:0000256" key="10">
    <source>
        <dbReference type="ARBA" id="ARBA00022448"/>
    </source>
</evidence>
<dbReference type="SMART" id="SM00119">
    <property type="entry name" value="HECTc"/>
    <property type="match status" value="1"/>
</dbReference>
<keyword evidence="20" id="KW-0832">Ubl conjugation</keyword>
<feature type="domain" description="HECT" evidence="33">
    <location>
        <begin position="3042"/>
        <end position="3334"/>
    </location>
</feature>
<comment type="subcellular location">
    <subcellularLocation>
        <location evidence="3">Chromosome</location>
    </subcellularLocation>
    <subcellularLocation>
        <location evidence="4">Cytoplasm</location>
        <location evidence="4">Cytosol</location>
    </subcellularLocation>
    <subcellularLocation>
        <location evidence="2">Peroxisome matrix</location>
    </subcellularLocation>
</comment>
<evidence type="ECO:0000256" key="16">
    <source>
        <dbReference type="ARBA" id="ARBA00022737"/>
    </source>
</evidence>
<dbReference type="Pfam" id="PF13855">
    <property type="entry name" value="LRR_8"/>
    <property type="match status" value="2"/>
</dbReference>
<evidence type="ECO:0000256" key="14">
    <source>
        <dbReference type="ARBA" id="ARBA00022614"/>
    </source>
</evidence>
<keyword evidence="19 30" id="KW-0802">TPR repeat</keyword>
<evidence type="ECO:0000256" key="24">
    <source>
        <dbReference type="ARBA" id="ARBA00023204"/>
    </source>
</evidence>
<feature type="chain" id="PRO_5035258583" description="Peroxisomal targeting signal 1 receptor" evidence="32">
    <location>
        <begin position="20"/>
        <end position="3919"/>
    </location>
</feature>
<dbReference type="Pfam" id="PF00632">
    <property type="entry name" value="HECT"/>
    <property type="match status" value="1"/>
</dbReference>
<dbReference type="SUPFAM" id="SSF56204">
    <property type="entry name" value="Hect, E3 ligase catalytic domain"/>
    <property type="match status" value="1"/>
</dbReference>
<dbReference type="Gene3D" id="3.30.2410.10">
    <property type="entry name" value="Hect, E3 ligase catalytic domain"/>
    <property type="match status" value="1"/>
</dbReference>
<dbReference type="GO" id="GO:0006325">
    <property type="term" value="P:chromatin organization"/>
    <property type="evidence" value="ECO:0007669"/>
    <property type="project" value="UniProtKB-KW"/>
</dbReference>
<dbReference type="PANTHER" id="PTHR45700:SF3">
    <property type="entry name" value="UBIQUITIN-PROTEIN LIGASE E3B"/>
    <property type="match status" value="1"/>
</dbReference>
<feature type="repeat" description="TPR" evidence="30">
    <location>
        <begin position="3801"/>
        <end position="3834"/>
    </location>
</feature>
<dbReference type="InterPro" id="IPR000048">
    <property type="entry name" value="IQ_motif_EF-hand-BS"/>
</dbReference>
<evidence type="ECO:0000256" key="28">
    <source>
        <dbReference type="ARBA" id="ARBA00046106"/>
    </source>
</evidence>
<dbReference type="GO" id="GO:0015031">
    <property type="term" value="P:protein transport"/>
    <property type="evidence" value="ECO:0007669"/>
    <property type="project" value="UniProtKB-KW"/>
</dbReference>
<dbReference type="InterPro" id="IPR032675">
    <property type="entry name" value="LRR_dom_sf"/>
</dbReference>
<dbReference type="Gene3D" id="1.25.40.10">
    <property type="entry name" value="Tetratricopeptide repeat domain"/>
    <property type="match status" value="1"/>
</dbReference>
<dbReference type="EC" id="2.3.2.26" evidence="8"/>
<evidence type="ECO:0000256" key="26">
    <source>
        <dbReference type="ARBA" id="ARBA00032505"/>
    </source>
</evidence>
<dbReference type="FunFam" id="3.80.10.10:FF:001164">
    <property type="entry name" value="GH01279p"/>
    <property type="match status" value="1"/>
</dbReference>
<dbReference type="FunFam" id="3.30.2160.10:FF:000002">
    <property type="entry name" value="Putative Ubiquitin-protein ligase E3C"/>
    <property type="match status" value="1"/>
</dbReference>
<dbReference type="PROSITE" id="PS50096">
    <property type="entry name" value="IQ"/>
    <property type="match status" value="1"/>
</dbReference>
<dbReference type="Gene3D" id="2.60.40.10">
    <property type="entry name" value="Immunoglobulins"/>
    <property type="match status" value="4"/>
</dbReference>
<dbReference type="EMBL" id="JABDTM020024206">
    <property type="protein sequence ID" value="KAH0814532.1"/>
    <property type="molecule type" value="Genomic_DNA"/>
</dbReference>
<evidence type="ECO:0000256" key="3">
    <source>
        <dbReference type="ARBA" id="ARBA00004286"/>
    </source>
</evidence>
<dbReference type="PROSITE" id="PS50005">
    <property type="entry name" value="TPR"/>
    <property type="match status" value="3"/>
</dbReference>
<dbReference type="SUPFAM" id="SSF52058">
    <property type="entry name" value="L domain-like"/>
    <property type="match status" value="2"/>
</dbReference>
<keyword evidence="18 29" id="KW-0833">Ubl conjugation pathway</keyword>
<dbReference type="InterPro" id="IPR001611">
    <property type="entry name" value="Leu-rich_rpt"/>
</dbReference>
<proteinExistence type="inferred from homology"/>
<evidence type="ECO:0000256" key="11">
    <source>
        <dbReference type="ARBA" id="ARBA00022454"/>
    </source>
</evidence>
<evidence type="ECO:0000256" key="20">
    <source>
        <dbReference type="ARBA" id="ARBA00022843"/>
    </source>
</evidence>
<evidence type="ECO:0000256" key="25">
    <source>
        <dbReference type="ARBA" id="ARBA00030232"/>
    </source>
</evidence>
<evidence type="ECO:0000256" key="32">
    <source>
        <dbReference type="SAM" id="SignalP"/>
    </source>
</evidence>
<dbReference type="Gene3D" id="3.90.1750.10">
    <property type="entry name" value="Hect, E3 ligase catalytic domains"/>
    <property type="match status" value="1"/>
</dbReference>
<name>A0A8J6HHW0_TENMO</name>
<keyword evidence="13" id="KW-1017">Isopeptide bond</keyword>
<evidence type="ECO:0000256" key="29">
    <source>
        <dbReference type="PROSITE-ProRule" id="PRU00104"/>
    </source>
</evidence>
<feature type="signal peptide" evidence="32">
    <location>
        <begin position="1"/>
        <end position="19"/>
    </location>
</feature>
<evidence type="ECO:0000256" key="15">
    <source>
        <dbReference type="ARBA" id="ARBA00022679"/>
    </source>
</evidence>
<dbReference type="Gene3D" id="3.30.2160.10">
    <property type="entry name" value="Hect, E3 ligase catalytic domain"/>
    <property type="match status" value="1"/>
</dbReference>
<evidence type="ECO:0000256" key="18">
    <source>
        <dbReference type="ARBA" id="ARBA00022786"/>
    </source>
</evidence>
<dbReference type="PROSITE" id="PS51450">
    <property type="entry name" value="LRR"/>
    <property type="match status" value="5"/>
</dbReference>
<dbReference type="PANTHER" id="PTHR45700">
    <property type="entry name" value="UBIQUITIN-PROTEIN LIGASE E3C"/>
    <property type="match status" value="1"/>
</dbReference>
<comment type="function">
    <text evidence="27">In addition to promoting peroxisomal translocation of proteins containing a PTS1 peroxisomal targeting signal, mediates peroxisomal import of proteins containing a C-terminal PTS2-type peroxisomal targeting signal via its interaction with PEX7. Interaction with PEX7 only takes place when PEX7 is associated with cargo proteins containing a PTS2 peroxisomal targeting signal. PEX7 along with PTS2-containing cargo proteins are then translocated through the PEX13-PEX14 docking complex together with PEX5.</text>
</comment>
<gene>
    <name evidence="34" type="ORF">GEV33_008256</name>
</gene>
<dbReference type="GO" id="GO:0005782">
    <property type="term" value="C:peroxisomal matrix"/>
    <property type="evidence" value="ECO:0007669"/>
    <property type="project" value="UniProtKB-SubCell"/>
</dbReference>
<dbReference type="InterPro" id="IPR011990">
    <property type="entry name" value="TPR-like_helical_dom_sf"/>
</dbReference>
<evidence type="ECO:0000256" key="21">
    <source>
        <dbReference type="ARBA" id="ARBA00022853"/>
    </source>
</evidence>
<dbReference type="FunFam" id="1.25.40.10:FF:000034">
    <property type="entry name" value="Peroxisomal biogenesis factor 5 isoform 1"/>
    <property type="match status" value="1"/>
</dbReference>
<dbReference type="GO" id="GO:0005694">
    <property type="term" value="C:chromosome"/>
    <property type="evidence" value="ECO:0007669"/>
    <property type="project" value="UniProtKB-SubCell"/>
</dbReference>
<evidence type="ECO:0000256" key="12">
    <source>
        <dbReference type="ARBA" id="ARBA00022490"/>
    </source>
</evidence>
<dbReference type="Proteomes" id="UP000719412">
    <property type="component" value="Unassembled WGS sequence"/>
</dbReference>
<dbReference type="InterPro" id="IPR044611">
    <property type="entry name" value="E3A/B/C-like"/>
</dbReference>
<dbReference type="Pfam" id="PF13432">
    <property type="entry name" value="TPR_16"/>
    <property type="match status" value="2"/>
</dbReference>
<keyword evidence="15" id="KW-0808">Transferase</keyword>
<dbReference type="Pfam" id="PF00612">
    <property type="entry name" value="IQ"/>
    <property type="match status" value="1"/>
</dbReference>
<keyword evidence="14" id="KW-0433">Leucine-rich repeat</keyword>
<evidence type="ECO:0000256" key="27">
    <source>
        <dbReference type="ARBA" id="ARBA00046072"/>
    </source>
</evidence>
<dbReference type="InterPro" id="IPR058536">
    <property type="entry name" value="Ig_CFAP65_4th"/>
</dbReference>
<feature type="repeat" description="TPR" evidence="30">
    <location>
        <begin position="3657"/>
        <end position="3690"/>
    </location>
</feature>
<keyword evidence="35" id="KW-1185">Reference proteome</keyword>
<evidence type="ECO:0000256" key="2">
    <source>
        <dbReference type="ARBA" id="ARBA00004253"/>
    </source>
</evidence>
<evidence type="ECO:0000256" key="9">
    <source>
        <dbReference type="ARBA" id="ARBA00018416"/>
    </source>
</evidence>
<evidence type="ECO:0000256" key="7">
    <source>
        <dbReference type="ARBA" id="ARBA00010999"/>
    </source>
</evidence>
<evidence type="ECO:0000256" key="6">
    <source>
        <dbReference type="ARBA" id="ARBA00005348"/>
    </source>
</evidence>
<accession>A0A8J6HHW0</accession>
<reference evidence="34" key="2">
    <citation type="submission" date="2021-08" db="EMBL/GenBank/DDBJ databases">
        <authorList>
            <person name="Eriksson T."/>
        </authorList>
    </citation>
    <scope>NUCLEOTIDE SEQUENCE</scope>
    <source>
        <strain evidence="34">Stoneville</strain>
        <tissue evidence="34">Whole head</tissue>
    </source>
</reference>
<evidence type="ECO:0000256" key="4">
    <source>
        <dbReference type="ARBA" id="ARBA00004514"/>
    </source>
</evidence>
<dbReference type="Pfam" id="PF24291">
    <property type="entry name" value="Ig_CFAP65"/>
    <property type="match status" value="1"/>
</dbReference>
<keyword evidence="31" id="KW-0175">Coiled coil</keyword>
<dbReference type="CDD" id="cd00078">
    <property type="entry name" value="HECTc"/>
    <property type="match status" value="1"/>
</dbReference>
<evidence type="ECO:0000256" key="19">
    <source>
        <dbReference type="ARBA" id="ARBA00022803"/>
    </source>
</evidence>
<comment type="function">
    <text evidence="28">Receptor that mediates peroxisomal import of proteins containing a C-terminal PTS1-type tripeptide peroxisomal targeting signal (SKL-type). Binds to cargo proteins containing a PTS1 peroxisomal targeting signal in the cytosol, and translocates them into the peroxisome matrix by passing through the PEX13-PEX14 docking complex along with cargo proteins. PEX5 receptor is then retrotranslocated into the cytosol, leading to release of bound cargo in the peroxisome matrix, and reset for a subsequent peroxisome import cycle.</text>
</comment>
<dbReference type="GO" id="GO:0061630">
    <property type="term" value="F:ubiquitin protein ligase activity"/>
    <property type="evidence" value="ECO:0007669"/>
    <property type="project" value="UniProtKB-EC"/>
</dbReference>
<keyword evidence="22" id="KW-0653">Protein transport</keyword>
<dbReference type="Gene3D" id="3.80.10.10">
    <property type="entry name" value="Ribonuclease Inhibitor"/>
    <property type="match status" value="3"/>
</dbReference>
<comment type="pathway">
    <text evidence="5">Protein modification; protein ubiquitination.</text>
</comment>
<evidence type="ECO:0000259" key="33">
    <source>
        <dbReference type="PROSITE" id="PS50237"/>
    </source>
</evidence>
<dbReference type="InterPro" id="IPR003591">
    <property type="entry name" value="Leu-rich_rpt_typical-subtyp"/>
</dbReference>
<dbReference type="GO" id="GO:0006511">
    <property type="term" value="P:ubiquitin-dependent protein catabolic process"/>
    <property type="evidence" value="ECO:0007669"/>
    <property type="project" value="TreeGrafter"/>
</dbReference>
<evidence type="ECO:0000256" key="17">
    <source>
        <dbReference type="ARBA" id="ARBA00022763"/>
    </source>
</evidence>
<evidence type="ECO:0000313" key="34">
    <source>
        <dbReference type="EMBL" id="KAH0814532.1"/>
    </source>
</evidence>
<dbReference type="GO" id="GO:0000209">
    <property type="term" value="P:protein polyubiquitination"/>
    <property type="evidence" value="ECO:0007669"/>
    <property type="project" value="InterPro"/>
</dbReference>
<dbReference type="PROSITE" id="PS50237">
    <property type="entry name" value="HECT"/>
    <property type="match status" value="1"/>
</dbReference>
<feature type="coiled-coil region" evidence="31">
    <location>
        <begin position="3546"/>
        <end position="3573"/>
    </location>
</feature>
<feature type="repeat" description="TPR" evidence="30">
    <location>
        <begin position="3767"/>
        <end position="3800"/>
    </location>
</feature>
<dbReference type="GO" id="GO:0006281">
    <property type="term" value="P:DNA repair"/>
    <property type="evidence" value="ECO:0007669"/>
    <property type="project" value="UniProtKB-KW"/>
</dbReference>
<reference evidence="34" key="1">
    <citation type="journal article" date="2020" name="J Insects Food Feed">
        <title>The yellow mealworm (Tenebrio molitor) genome: a resource for the emerging insects as food and feed industry.</title>
        <authorList>
            <person name="Eriksson T."/>
            <person name="Andere A."/>
            <person name="Kelstrup H."/>
            <person name="Emery V."/>
            <person name="Picard C."/>
        </authorList>
    </citation>
    <scope>NUCLEOTIDE SEQUENCE</scope>
    <source>
        <strain evidence="34">Stoneville</strain>
        <tissue evidence="34">Whole head</tissue>
    </source>
</reference>
<dbReference type="InterPro" id="IPR000569">
    <property type="entry name" value="HECT_dom"/>
</dbReference>
<dbReference type="InterPro" id="IPR019734">
    <property type="entry name" value="TPR_rpt"/>
</dbReference>
<evidence type="ECO:0000256" key="30">
    <source>
        <dbReference type="PROSITE-ProRule" id="PRU00339"/>
    </source>
</evidence>
<keyword evidence="12" id="KW-0963">Cytoplasm</keyword>
<dbReference type="InterPro" id="IPR056305">
    <property type="entry name" value="Ig_CFAP65_10th"/>
</dbReference>
<keyword evidence="17" id="KW-0227">DNA damage</keyword>
<keyword evidence="32" id="KW-0732">Signal</keyword>
<dbReference type="SMART" id="SM00028">
    <property type="entry name" value="TPR"/>
    <property type="match status" value="5"/>
</dbReference>
<comment type="similarity">
    <text evidence="6">Belongs to the peroxisomal targeting signal receptor family.</text>
</comment>
<evidence type="ECO:0000256" key="8">
    <source>
        <dbReference type="ARBA" id="ARBA00012485"/>
    </source>
</evidence>
<dbReference type="SMART" id="SM00015">
    <property type="entry name" value="IQ"/>
    <property type="match status" value="1"/>
</dbReference>
<keyword evidence="21" id="KW-0156">Chromatin regulator</keyword>
<keyword evidence="24" id="KW-0234">DNA repair</keyword>
<comment type="catalytic activity">
    <reaction evidence="1">
        <text>S-ubiquitinyl-[E2 ubiquitin-conjugating enzyme]-L-cysteine + [acceptor protein]-L-lysine = [E2 ubiquitin-conjugating enzyme]-L-cysteine + N(6)-ubiquitinyl-[acceptor protein]-L-lysine.</text>
        <dbReference type="EC" id="2.3.2.26"/>
    </reaction>
</comment>
<comment type="caution">
    <text evidence="34">The sequence shown here is derived from an EMBL/GenBank/DDBJ whole genome shotgun (WGS) entry which is preliminary data.</text>
</comment>